<name>A0A4V6ALS8_COLLU</name>
<dbReference type="GO" id="GO:0006887">
    <property type="term" value="P:exocytosis"/>
    <property type="evidence" value="ECO:0007669"/>
    <property type="project" value="InterPro"/>
</dbReference>
<keyword evidence="4" id="KW-1185">Reference proteome</keyword>
<dbReference type="Proteomes" id="UP000298787">
    <property type="component" value="Unassembled WGS sequence"/>
</dbReference>
<evidence type="ECO:0000313" key="3">
    <source>
        <dbReference type="EMBL" id="TKS65092.1"/>
    </source>
</evidence>
<dbReference type="AlphaFoldDB" id="A0A4V6ALS8"/>
<dbReference type="PANTHER" id="PTHR21292:SF4">
    <property type="entry name" value="TUMOR NECROSIS FACTOR ALPHA-INDUCED PROTEIN 2"/>
    <property type="match status" value="1"/>
</dbReference>
<dbReference type="Pfam" id="PF06046">
    <property type="entry name" value="Sec6"/>
    <property type="match status" value="2"/>
</dbReference>
<dbReference type="STRING" id="240159.A0A4V6ALS8"/>
<dbReference type="Gene3D" id="1.10.357.70">
    <property type="entry name" value="Exocyst complex component Sec6, C-terminal domain"/>
    <property type="match status" value="1"/>
</dbReference>
<dbReference type="GO" id="GO:0000149">
    <property type="term" value="F:SNARE binding"/>
    <property type="evidence" value="ECO:0007669"/>
    <property type="project" value="TreeGrafter"/>
</dbReference>
<dbReference type="EMBL" id="ML142789">
    <property type="protein sequence ID" value="TKS65092.1"/>
    <property type="molecule type" value="Genomic_DNA"/>
</dbReference>
<reference evidence="3 4" key="1">
    <citation type="submission" date="2019-01" db="EMBL/GenBank/DDBJ databases">
        <title>Genome Assembly of Collichthys lucidus.</title>
        <authorList>
            <person name="Cai M."/>
            <person name="Xiao S."/>
        </authorList>
    </citation>
    <scope>NUCLEOTIDE SEQUENCE [LARGE SCALE GENOMIC DNA]</scope>
    <source>
        <strain evidence="3">JT15FE1705JMU</strain>
        <tissue evidence="3">Muscle</tissue>
    </source>
</reference>
<dbReference type="InterPro" id="IPR042532">
    <property type="entry name" value="EXOC3/Sec6_C"/>
</dbReference>
<dbReference type="PANTHER" id="PTHR21292">
    <property type="entry name" value="EXOCYST COMPLEX COMPONENT SEC6-RELATED"/>
    <property type="match status" value="1"/>
</dbReference>
<dbReference type="InterPro" id="IPR010326">
    <property type="entry name" value="EXOC3/Sec6"/>
</dbReference>
<proteinExistence type="inferred from homology"/>
<dbReference type="GO" id="GO:0000145">
    <property type="term" value="C:exocyst"/>
    <property type="evidence" value="ECO:0007669"/>
    <property type="project" value="InterPro"/>
</dbReference>
<feature type="region of interest" description="Disordered" evidence="2">
    <location>
        <begin position="1"/>
        <end position="23"/>
    </location>
</feature>
<evidence type="ECO:0000313" key="4">
    <source>
        <dbReference type="Proteomes" id="UP000298787"/>
    </source>
</evidence>
<evidence type="ECO:0000256" key="1">
    <source>
        <dbReference type="ARBA" id="ARBA00009447"/>
    </source>
</evidence>
<feature type="compositionally biased region" description="Basic and acidic residues" evidence="2">
    <location>
        <begin position="1"/>
        <end position="11"/>
    </location>
</feature>
<evidence type="ECO:0000256" key="2">
    <source>
        <dbReference type="SAM" id="MobiDB-lite"/>
    </source>
</evidence>
<protein>
    <submittedName>
        <fullName evidence="3">Tumor necrosis factor alpha-induced protein 2</fullName>
    </submittedName>
</protein>
<accession>A0A4V6ALS8</accession>
<dbReference type="GO" id="GO:0051601">
    <property type="term" value="P:exocyst localization"/>
    <property type="evidence" value="ECO:0007669"/>
    <property type="project" value="TreeGrafter"/>
</dbReference>
<sequence>MVESRLMKTAEEDQNGPDGLSSDLKREDDLLTVVRMVKDCYPRQIDILNLYAGLYHQSFSARLTELAGSGLETDDCRYLLLWINHYYPHEILNHEDLEGKINTACLGSLLLEDHLDQLEDQYDHKEVIDGSLAEFSCVIRDQSKAQRITVHLESFLSSYKKCVEEFVKGDHSNIHSVVKAHLVCEEQFRDYITGQTGSLSEQQRRGCVETLSALWDCGCRCFIDPIYIELKVCFHDLWTSNWLKGSLPVIDSLLDFLNQKLSDLSDLKPACRQSVLGILHEVVVIRYVKKMMNTRKKIDQQMAAQRITEDAQKINSFFKDEDCTQSLWLGQMLCSLAEILRLQDPESVQLEIISVARAFPDLGDDHVTALLSLKSGLTAADIRSIRQSVKENGTLDASTNHSPLFFSKVKVQRINNVIKQMRLKT</sequence>
<comment type="similarity">
    <text evidence="1">Belongs to the SEC6 family.</text>
</comment>
<organism evidence="3 4">
    <name type="scientific">Collichthys lucidus</name>
    <name type="common">Big head croaker</name>
    <name type="synonym">Sciaena lucida</name>
    <dbReference type="NCBI Taxonomy" id="240159"/>
    <lineage>
        <taxon>Eukaryota</taxon>
        <taxon>Metazoa</taxon>
        <taxon>Chordata</taxon>
        <taxon>Craniata</taxon>
        <taxon>Vertebrata</taxon>
        <taxon>Euteleostomi</taxon>
        <taxon>Actinopterygii</taxon>
        <taxon>Neopterygii</taxon>
        <taxon>Teleostei</taxon>
        <taxon>Neoteleostei</taxon>
        <taxon>Acanthomorphata</taxon>
        <taxon>Eupercaria</taxon>
        <taxon>Sciaenidae</taxon>
        <taxon>Collichthys</taxon>
    </lineage>
</organism>
<gene>
    <name evidence="3" type="ORF">D9C73_027623</name>
</gene>